<dbReference type="InterPro" id="IPR002823">
    <property type="entry name" value="DUF112_TM"/>
</dbReference>
<keyword evidence="1" id="KW-1133">Transmembrane helix</keyword>
<feature type="transmembrane region" description="Helical" evidence="1">
    <location>
        <begin position="200"/>
        <end position="218"/>
    </location>
</feature>
<dbReference type="KEGG" id="cpor:BED41_03255"/>
<feature type="transmembrane region" description="Helical" evidence="1">
    <location>
        <begin position="59"/>
        <end position="80"/>
    </location>
</feature>
<accession>A0A1B2I2I9</accession>
<evidence type="ECO:0000313" key="4">
    <source>
        <dbReference type="Proteomes" id="UP000093044"/>
    </source>
</evidence>
<dbReference type="PANTHER" id="PTHR35342:SF5">
    <property type="entry name" value="TRICARBOXYLIC TRANSPORT PROTEIN"/>
    <property type="match status" value="1"/>
</dbReference>
<evidence type="ECO:0000259" key="2">
    <source>
        <dbReference type="Pfam" id="PF01970"/>
    </source>
</evidence>
<feature type="transmembrane region" description="Helical" evidence="1">
    <location>
        <begin position="322"/>
        <end position="340"/>
    </location>
</feature>
<feature type="transmembrane region" description="Helical" evidence="1">
    <location>
        <begin position="107"/>
        <end position="130"/>
    </location>
</feature>
<dbReference type="EMBL" id="CP016757">
    <property type="protein sequence ID" value="ANZ44191.1"/>
    <property type="molecule type" value="Genomic_DNA"/>
</dbReference>
<feature type="transmembrane region" description="Helical" evidence="1">
    <location>
        <begin position="252"/>
        <end position="276"/>
    </location>
</feature>
<protein>
    <submittedName>
        <fullName evidence="3">Tat pathway signal protein</fullName>
    </submittedName>
</protein>
<dbReference type="STRING" id="1197717.BED41_03255"/>
<feature type="transmembrane region" description="Helical" evidence="1">
    <location>
        <begin position="167"/>
        <end position="188"/>
    </location>
</feature>
<dbReference type="OrthoDB" id="3217at2"/>
<evidence type="ECO:0000313" key="3">
    <source>
        <dbReference type="EMBL" id="ANZ44191.1"/>
    </source>
</evidence>
<feature type="transmembrane region" description="Helical" evidence="1">
    <location>
        <begin position="142"/>
        <end position="161"/>
    </location>
</feature>
<keyword evidence="4" id="KW-1185">Reference proteome</keyword>
<evidence type="ECO:0000256" key="1">
    <source>
        <dbReference type="SAM" id="Phobius"/>
    </source>
</evidence>
<dbReference type="Pfam" id="PF01970">
    <property type="entry name" value="TctA"/>
    <property type="match status" value="1"/>
</dbReference>
<feature type="domain" description="DUF112" evidence="2">
    <location>
        <begin position="19"/>
        <end position="437"/>
    </location>
</feature>
<dbReference type="Proteomes" id="UP000093044">
    <property type="component" value="Chromosome"/>
</dbReference>
<keyword evidence="1" id="KW-0472">Membrane</keyword>
<dbReference type="GeneID" id="83056872"/>
<organism evidence="3 4">
    <name type="scientific">Cloacibacillus porcorum</name>
    <dbReference type="NCBI Taxonomy" id="1197717"/>
    <lineage>
        <taxon>Bacteria</taxon>
        <taxon>Thermotogati</taxon>
        <taxon>Synergistota</taxon>
        <taxon>Synergistia</taxon>
        <taxon>Synergistales</taxon>
        <taxon>Synergistaceae</taxon>
        <taxon>Cloacibacillus</taxon>
    </lineage>
</organism>
<feature type="transmembrane region" description="Helical" evidence="1">
    <location>
        <begin position="466"/>
        <end position="485"/>
    </location>
</feature>
<dbReference type="PANTHER" id="PTHR35342">
    <property type="entry name" value="TRICARBOXYLIC TRANSPORT PROTEIN"/>
    <property type="match status" value="1"/>
</dbReference>
<gene>
    <name evidence="3" type="ORF">BED41_03255</name>
</gene>
<name>A0A1B2I2I9_9BACT</name>
<keyword evidence="1" id="KW-0812">Transmembrane</keyword>
<dbReference type="AlphaFoldDB" id="A0A1B2I2I9"/>
<dbReference type="RefSeq" id="WP_066743059.1">
    <property type="nucleotide sequence ID" value="NZ_CP016757.1"/>
</dbReference>
<feature type="transmembrane region" description="Helical" evidence="1">
    <location>
        <begin position="388"/>
        <end position="406"/>
    </location>
</feature>
<sequence>MNPEIIQGIISIFSPFPFMLLLIGTFAGIIFGAIPGMTATMGIVLFLPLTFKIDPVSSICLLLGIYTGGISGGLVSAALLRMPGTPSSVATTFDAYPMAQKGEPGRALGIGIFASFIGGLFSSVALIFVAPQVAKIALTFGNFEYFSVSILALSIVVVLSKKSMTKGLLATFIGLFFATVGSSEIDMVPRFTFGFEDLEGGVNIMPYLIGLYAISQIISDMGSDNSVLVPKVPIKNVWIGFRNFFKGDLSNVIQSTIIGFFIGLLPGIGGATANVVSYGNAKSHSKHPELFGTGYKSGIIASEASNNAVIAGALVPMLTMGIPGDATTAVLVGALMIHGLQPGPMLFNNNAMFVYSTFSAVFFANLAMFIMMLVAIKVFIRALSTPKAYLLPFIVVMCVVGAYALNNRIFDIWLLLFFGLVGYCMERLEFPMTPAILGFVLAPLIENNLRQGLMSSNGSYMPLFEGKISLCCLILTVISLAWPLVSGALKKRKIRVDSQ</sequence>
<feature type="transmembrane region" description="Helical" evidence="1">
    <location>
        <begin position="352"/>
        <end position="376"/>
    </location>
</feature>
<feature type="transmembrane region" description="Helical" evidence="1">
    <location>
        <begin position="20"/>
        <end position="47"/>
    </location>
</feature>
<reference evidence="3" key="1">
    <citation type="submission" date="2016-08" db="EMBL/GenBank/DDBJ databases">
        <title>Complete genome of Cloacibacillus porcorum.</title>
        <authorList>
            <person name="Looft T."/>
            <person name="Bayles D.O."/>
            <person name="Alt D.P."/>
        </authorList>
    </citation>
    <scope>NUCLEOTIDE SEQUENCE [LARGE SCALE GENOMIC DNA]</scope>
    <source>
        <strain evidence="3">CL-84</strain>
    </source>
</reference>
<proteinExistence type="predicted"/>